<feature type="non-terminal residue" evidence="2">
    <location>
        <position position="133"/>
    </location>
</feature>
<name>A0A4R4TVR8_9ACTN</name>
<feature type="domain" description="DUF6596" evidence="1">
    <location>
        <begin position="1"/>
        <end position="98"/>
    </location>
</feature>
<dbReference type="EMBL" id="SMKO01000461">
    <property type="protein sequence ID" value="TDC80976.1"/>
    <property type="molecule type" value="Genomic_DNA"/>
</dbReference>
<reference evidence="2 3" key="1">
    <citation type="submission" date="2019-03" db="EMBL/GenBank/DDBJ databases">
        <title>Draft genome sequences of novel Actinobacteria.</title>
        <authorList>
            <person name="Sahin N."/>
            <person name="Ay H."/>
            <person name="Saygin H."/>
        </authorList>
    </citation>
    <scope>NUCLEOTIDE SEQUENCE [LARGE SCALE GENOMIC DNA]</scope>
    <source>
        <strain evidence="2 3">KC310</strain>
    </source>
</reference>
<dbReference type="Pfam" id="PF20239">
    <property type="entry name" value="DUF6596"/>
    <property type="match status" value="1"/>
</dbReference>
<dbReference type="InterPro" id="IPR046531">
    <property type="entry name" value="DUF6596"/>
</dbReference>
<dbReference type="PANTHER" id="PTHR47756:SF2">
    <property type="entry name" value="BLL6612 PROTEIN"/>
    <property type="match status" value="1"/>
</dbReference>
<sequence length="133" mass="14365">AVLHVLYLIFNEGYTASSGPDLQRADLTSEAIRLARALHRLLPDDGEVSGLLALMLLTDARRAARSGDGGLLIPLTEQDRTLWNRDAIDEGTALITDALTWSPPGPYQLQAAIAAVHAEAARPEDTDWPQILA</sequence>
<evidence type="ECO:0000313" key="3">
    <source>
        <dbReference type="Proteomes" id="UP000295258"/>
    </source>
</evidence>
<accession>A0A4R4TVR8</accession>
<gene>
    <name evidence="2" type="ORF">E1292_50690</name>
</gene>
<evidence type="ECO:0000259" key="1">
    <source>
        <dbReference type="Pfam" id="PF20239"/>
    </source>
</evidence>
<dbReference type="PANTHER" id="PTHR47756">
    <property type="entry name" value="BLL6612 PROTEIN-RELATED"/>
    <property type="match status" value="1"/>
</dbReference>
<protein>
    <submittedName>
        <fullName evidence="2">RNA polymerase sigma factor</fullName>
    </submittedName>
</protein>
<proteinExistence type="predicted"/>
<dbReference type="AlphaFoldDB" id="A0A4R4TVR8"/>
<organism evidence="2 3">
    <name type="scientific">Nonomuraea deserti</name>
    <dbReference type="NCBI Taxonomy" id="1848322"/>
    <lineage>
        <taxon>Bacteria</taxon>
        <taxon>Bacillati</taxon>
        <taxon>Actinomycetota</taxon>
        <taxon>Actinomycetes</taxon>
        <taxon>Streptosporangiales</taxon>
        <taxon>Streptosporangiaceae</taxon>
        <taxon>Nonomuraea</taxon>
    </lineage>
</organism>
<dbReference type="Proteomes" id="UP000295258">
    <property type="component" value="Unassembled WGS sequence"/>
</dbReference>
<comment type="caution">
    <text evidence="2">The sequence shown here is derived from an EMBL/GenBank/DDBJ whole genome shotgun (WGS) entry which is preliminary data.</text>
</comment>
<keyword evidence="3" id="KW-1185">Reference proteome</keyword>
<dbReference type="RefSeq" id="WP_342775789.1">
    <property type="nucleotide sequence ID" value="NZ_SMKO01000461.1"/>
</dbReference>
<feature type="non-terminal residue" evidence="2">
    <location>
        <position position="1"/>
    </location>
</feature>
<evidence type="ECO:0000313" key="2">
    <source>
        <dbReference type="EMBL" id="TDC80976.1"/>
    </source>
</evidence>